<dbReference type="RefSeq" id="WP_193193515.1">
    <property type="nucleotide sequence ID" value="NZ_JACZFR010000047.1"/>
</dbReference>
<evidence type="ECO:0000313" key="1">
    <source>
        <dbReference type="EMBL" id="MFC6632425.1"/>
    </source>
</evidence>
<dbReference type="EMBL" id="JBHSVR010000001">
    <property type="protein sequence ID" value="MFC6632425.1"/>
    <property type="molecule type" value="Genomic_DNA"/>
</dbReference>
<evidence type="ECO:0000313" key="2">
    <source>
        <dbReference type="Proteomes" id="UP001596425"/>
    </source>
</evidence>
<sequence>MDIERELERLRNSKDELTSSTIEKLSDLEKTHLKGEAEICADHNNLREQVVKQLTDVNQRIDDWFSSDEFMKVTDPEMVQYDSEVRAELSTDMQWFPKMGCDVVRFSAFDWNPKKARAALRQDPDKHLKIVHFMPQDIESLREIAIEDMDLDSEINDLCDERNSLQEVLDTMGPEKSVGEHDFLALILKEIQ</sequence>
<name>A0ABW1YLK7_9GAMM</name>
<comment type="caution">
    <text evidence="1">The sequence shown here is derived from an EMBL/GenBank/DDBJ whole genome shotgun (WGS) entry which is preliminary data.</text>
</comment>
<organism evidence="1 2">
    <name type="scientific">Microbulbifer taiwanensis</name>
    <dbReference type="NCBI Taxonomy" id="986746"/>
    <lineage>
        <taxon>Bacteria</taxon>
        <taxon>Pseudomonadati</taxon>
        <taxon>Pseudomonadota</taxon>
        <taxon>Gammaproteobacteria</taxon>
        <taxon>Cellvibrionales</taxon>
        <taxon>Microbulbiferaceae</taxon>
        <taxon>Microbulbifer</taxon>
    </lineage>
</organism>
<accession>A0ABW1YLK7</accession>
<reference evidence="2" key="1">
    <citation type="journal article" date="2019" name="Int. J. Syst. Evol. Microbiol.">
        <title>The Global Catalogue of Microorganisms (GCM) 10K type strain sequencing project: providing services to taxonomists for standard genome sequencing and annotation.</title>
        <authorList>
            <consortium name="The Broad Institute Genomics Platform"/>
            <consortium name="The Broad Institute Genome Sequencing Center for Infectious Disease"/>
            <person name="Wu L."/>
            <person name="Ma J."/>
        </authorList>
    </citation>
    <scope>NUCLEOTIDE SEQUENCE [LARGE SCALE GENOMIC DNA]</scope>
    <source>
        <strain evidence="2">CGMCC 1.13718</strain>
    </source>
</reference>
<dbReference type="Proteomes" id="UP001596425">
    <property type="component" value="Unassembled WGS sequence"/>
</dbReference>
<proteinExistence type="predicted"/>
<protein>
    <submittedName>
        <fullName evidence="1">Uncharacterized protein</fullName>
    </submittedName>
</protein>
<keyword evidence="2" id="KW-1185">Reference proteome</keyword>
<gene>
    <name evidence="1" type="ORF">ACFQBM_03990</name>
</gene>